<gene>
    <name evidence="1" type="ORF">DPEC_G00165680</name>
</gene>
<evidence type="ECO:0000313" key="1">
    <source>
        <dbReference type="EMBL" id="KAJ8003082.1"/>
    </source>
</evidence>
<keyword evidence="2" id="KW-1185">Reference proteome</keyword>
<name>A0ACC2GHQ6_DALPE</name>
<proteinExistence type="predicted"/>
<comment type="caution">
    <text evidence="1">The sequence shown here is derived from an EMBL/GenBank/DDBJ whole genome shotgun (WGS) entry which is preliminary data.</text>
</comment>
<dbReference type="EMBL" id="CM055740">
    <property type="protein sequence ID" value="KAJ8003082.1"/>
    <property type="molecule type" value="Genomic_DNA"/>
</dbReference>
<organism evidence="1 2">
    <name type="scientific">Dallia pectoralis</name>
    <name type="common">Alaska blackfish</name>
    <dbReference type="NCBI Taxonomy" id="75939"/>
    <lineage>
        <taxon>Eukaryota</taxon>
        <taxon>Metazoa</taxon>
        <taxon>Chordata</taxon>
        <taxon>Craniata</taxon>
        <taxon>Vertebrata</taxon>
        <taxon>Euteleostomi</taxon>
        <taxon>Actinopterygii</taxon>
        <taxon>Neopterygii</taxon>
        <taxon>Teleostei</taxon>
        <taxon>Protacanthopterygii</taxon>
        <taxon>Esociformes</taxon>
        <taxon>Umbridae</taxon>
        <taxon>Dallia</taxon>
    </lineage>
</organism>
<reference evidence="1" key="1">
    <citation type="submission" date="2021-05" db="EMBL/GenBank/DDBJ databases">
        <authorList>
            <person name="Pan Q."/>
            <person name="Jouanno E."/>
            <person name="Zahm M."/>
            <person name="Klopp C."/>
            <person name="Cabau C."/>
            <person name="Louis A."/>
            <person name="Berthelot C."/>
            <person name="Parey E."/>
            <person name="Roest Crollius H."/>
            <person name="Montfort J."/>
            <person name="Robinson-Rechavi M."/>
            <person name="Bouchez O."/>
            <person name="Lampietro C."/>
            <person name="Lopez Roques C."/>
            <person name="Donnadieu C."/>
            <person name="Postlethwait J."/>
            <person name="Bobe J."/>
            <person name="Dillon D."/>
            <person name="Chandos A."/>
            <person name="von Hippel F."/>
            <person name="Guiguen Y."/>
        </authorList>
    </citation>
    <scope>NUCLEOTIDE SEQUENCE</scope>
    <source>
        <strain evidence="1">YG-Jan2019</strain>
    </source>
</reference>
<evidence type="ECO:0000313" key="2">
    <source>
        <dbReference type="Proteomes" id="UP001157502"/>
    </source>
</evidence>
<accession>A0ACC2GHQ6</accession>
<dbReference type="Proteomes" id="UP001157502">
    <property type="component" value="Chromosome 13"/>
</dbReference>
<sequence>MCSDMRCDSWLIKGTSSYGVFGNKIIFEHQSLRVPCISSPGNATQINNCGGWIRFQSSFYLLSTEKKSWEESIKDCRGKGAQLVVVNSHDEQKFIHGLKEAFWIGLHDQVTRGSWEWVDGTPLTKLYWMPRELPKKVLGERCAMTSFSSTKAEESWNYSNCRQQASVGMSDMLTRCVGDVRTERDVCLWSHPPRPGATGRPRENERCPLCCTPQGDDDGAIPQENPWGGMERERG</sequence>
<protein>
    <submittedName>
        <fullName evidence="1">Uncharacterized protein</fullName>
    </submittedName>
</protein>